<reference evidence="1" key="1">
    <citation type="submission" date="2020-11" db="EMBL/GenBank/DDBJ databases">
        <authorList>
            <person name="Tran Van P."/>
        </authorList>
    </citation>
    <scope>NUCLEOTIDE SEQUENCE</scope>
</reference>
<protein>
    <submittedName>
        <fullName evidence="1">Uncharacterized protein</fullName>
    </submittedName>
</protein>
<accession>A0A7R9ED97</accession>
<name>A0A7R9ED97_9NEOP</name>
<organism evidence="1">
    <name type="scientific">Timema monikensis</name>
    <dbReference type="NCBI Taxonomy" id="170555"/>
    <lineage>
        <taxon>Eukaryota</taxon>
        <taxon>Metazoa</taxon>
        <taxon>Ecdysozoa</taxon>
        <taxon>Arthropoda</taxon>
        <taxon>Hexapoda</taxon>
        <taxon>Insecta</taxon>
        <taxon>Pterygota</taxon>
        <taxon>Neoptera</taxon>
        <taxon>Polyneoptera</taxon>
        <taxon>Phasmatodea</taxon>
        <taxon>Timematodea</taxon>
        <taxon>Timematoidea</taxon>
        <taxon>Timematidae</taxon>
        <taxon>Timema</taxon>
    </lineage>
</organism>
<sequence>MMPLRFSLQELTKSSRVAPPVLAHTAYIYHGYKLSLPPISAILKRCIHTPFYWEISALYGSSMHVNTEHCSSFKSESKV</sequence>
<dbReference type="EMBL" id="OB795162">
    <property type="protein sequence ID" value="CAD7431781.1"/>
    <property type="molecule type" value="Genomic_DNA"/>
</dbReference>
<dbReference type="AlphaFoldDB" id="A0A7R9ED97"/>
<evidence type="ECO:0000313" key="1">
    <source>
        <dbReference type="EMBL" id="CAD7431781.1"/>
    </source>
</evidence>
<proteinExistence type="predicted"/>
<gene>
    <name evidence="1" type="ORF">TMSB3V08_LOCUS8501</name>
</gene>